<dbReference type="OrthoDB" id="9807630at2"/>
<dbReference type="Pfam" id="PF13419">
    <property type="entry name" value="HAD_2"/>
    <property type="match status" value="1"/>
</dbReference>
<dbReference type="SUPFAM" id="SSF56784">
    <property type="entry name" value="HAD-like"/>
    <property type="match status" value="1"/>
</dbReference>
<dbReference type="GO" id="GO:0046872">
    <property type="term" value="F:metal ion binding"/>
    <property type="evidence" value="ECO:0007669"/>
    <property type="project" value="UniProtKB-KW"/>
</dbReference>
<dbReference type="InterPro" id="IPR036412">
    <property type="entry name" value="HAD-like_sf"/>
</dbReference>
<evidence type="ECO:0000256" key="8">
    <source>
        <dbReference type="ARBA" id="ARBA00022842"/>
    </source>
</evidence>
<evidence type="ECO:0000256" key="6">
    <source>
        <dbReference type="ARBA" id="ARBA00022723"/>
    </source>
</evidence>
<evidence type="ECO:0000256" key="11">
    <source>
        <dbReference type="HAMAP-Rule" id="MF_00495"/>
    </source>
</evidence>
<evidence type="ECO:0000313" key="12">
    <source>
        <dbReference type="EMBL" id="ACV34501.1"/>
    </source>
</evidence>
<proteinExistence type="inferred from homology"/>
<evidence type="ECO:0000256" key="3">
    <source>
        <dbReference type="ARBA" id="ARBA00004818"/>
    </source>
</evidence>
<dbReference type="InterPro" id="IPR050155">
    <property type="entry name" value="HAD-like_hydrolase_sf"/>
</dbReference>
<gene>
    <name evidence="12" type="ordered locus">CAP2UW1_1172</name>
</gene>
<sequence>MPQSLAVRAVLIDLDGTLLDTVLDLHAAANAMLDDLGRQEVAVEAIRSYVGRGIPNLVKRVLAGTMEAADDAAPPPAKALASFRYHYAAENGRNAILFPGVIEGLDAFKAMGLPLGVITNKAEAFTLPLLEHTGLAPYFDVVVSGDLLPRPKPDPMPLLWASGRLGVSPAHVLMIGDSLHDFHAGRSAGCRVFLVPYGYNEGRDVRDLDCDGIVSSLAEAARRIAQE</sequence>
<comment type="pathway">
    <text evidence="3 11">Organic acid metabolism; glycolate biosynthesis; glycolate from 2-phosphoglycolate: step 1/1.</text>
</comment>
<reference evidence="12" key="1">
    <citation type="submission" date="2009-08" db="EMBL/GenBank/DDBJ databases">
        <authorList>
            <consortium name="US DOE Joint Genome Institute"/>
            <person name="Lucas S."/>
            <person name="Copeland A."/>
            <person name="Lapidus A."/>
            <person name="Glavina del Rio T."/>
            <person name="Dalin E."/>
            <person name="Tice H."/>
            <person name="Bruce D."/>
            <person name="Barry K."/>
            <person name="Pitluck S."/>
            <person name="Lowry S."/>
            <person name="Larimer F."/>
            <person name="Land M."/>
            <person name="Hauser L."/>
            <person name="Kyrpides N."/>
            <person name="Ivanova N."/>
            <person name="McMahon K.D."/>
            <person name="Hugenholtz P."/>
        </authorList>
    </citation>
    <scope>NUCLEOTIDE SEQUENCE</scope>
    <source>
        <strain evidence="12">UW-1</strain>
    </source>
</reference>
<dbReference type="UniPathway" id="UPA00865">
    <property type="reaction ID" value="UER00834"/>
</dbReference>
<comment type="function">
    <text evidence="10 11">Specifically catalyzes the dephosphorylation of 2-phosphoglycolate. Is involved in the dissimilation of the intracellular 2-phosphoglycolate formed during the DNA repair of 3'-phosphoglycolate ends, a major class of DNA lesions induced by oxidative stress.</text>
</comment>
<organism evidence="12">
    <name type="scientific">Accumulibacter regalis</name>
    <dbReference type="NCBI Taxonomy" id="522306"/>
    <lineage>
        <taxon>Bacteria</taxon>
        <taxon>Pseudomonadati</taxon>
        <taxon>Pseudomonadota</taxon>
        <taxon>Betaproteobacteria</taxon>
        <taxon>Candidatus Accumulibacter</taxon>
    </lineage>
</organism>
<dbReference type="NCBIfam" id="TIGR01549">
    <property type="entry name" value="HAD-SF-IA-v1"/>
    <property type="match status" value="1"/>
</dbReference>
<dbReference type="GO" id="GO:0005829">
    <property type="term" value="C:cytosol"/>
    <property type="evidence" value="ECO:0007669"/>
    <property type="project" value="TreeGrafter"/>
</dbReference>
<dbReference type="AlphaFoldDB" id="C7RRL2"/>
<evidence type="ECO:0000256" key="7">
    <source>
        <dbReference type="ARBA" id="ARBA00022801"/>
    </source>
</evidence>
<dbReference type="KEGG" id="app:CAP2UW1_1172"/>
<dbReference type="SFLD" id="SFLDS00003">
    <property type="entry name" value="Haloacid_Dehalogenase"/>
    <property type="match status" value="1"/>
</dbReference>
<reference evidence="12" key="2">
    <citation type="submission" date="2009-09" db="EMBL/GenBank/DDBJ databases">
        <title>Complete sequence of chromosome of Candidatus Accumulibacter phosphatis clade IIA str. UW-1.</title>
        <authorList>
            <consortium name="US DOE Joint Genome Institute"/>
            <person name="Martin H.G."/>
            <person name="Ivanova N."/>
            <person name="Kunin V."/>
            <person name="Warnecke F."/>
            <person name="Barry K."/>
            <person name="He S."/>
            <person name="Salamov A."/>
            <person name="Szeto E."/>
            <person name="Dalin E."/>
            <person name="Pangilinan J.L."/>
            <person name="Lapidus A."/>
            <person name="Lowry S."/>
            <person name="Kyrpides N.C."/>
            <person name="McMahon K.D."/>
            <person name="Hugenholtz P."/>
        </authorList>
    </citation>
    <scope>NUCLEOTIDE SEQUENCE [LARGE SCALE GENOMIC DNA]</scope>
    <source>
        <strain evidence="12">UW-1</strain>
    </source>
</reference>
<dbReference type="SFLD" id="SFLDG01135">
    <property type="entry name" value="C1.5.6:_HAD__Beta-PGM__Phospha"/>
    <property type="match status" value="1"/>
</dbReference>
<evidence type="ECO:0000256" key="10">
    <source>
        <dbReference type="ARBA" id="ARBA00059247"/>
    </source>
</evidence>
<dbReference type="PANTHER" id="PTHR43434:SF1">
    <property type="entry name" value="PHOSPHOGLYCOLATE PHOSPHATASE"/>
    <property type="match status" value="1"/>
</dbReference>
<feature type="binding site" evidence="11">
    <location>
        <position position="13"/>
    </location>
    <ligand>
        <name>Mg(2+)</name>
        <dbReference type="ChEBI" id="CHEBI:18420"/>
    </ligand>
</feature>
<dbReference type="GO" id="GO:0006281">
    <property type="term" value="P:DNA repair"/>
    <property type="evidence" value="ECO:0007669"/>
    <property type="project" value="TreeGrafter"/>
</dbReference>
<name>C7RRL2_ACCRE</name>
<comment type="catalytic activity">
    <reaction evidence="1 11">
        <text>2-phosphoglycolate + H2O = glycolate + phosphate</text>
        <dbReference type="Rhea" id="RHEA:14369"/>
        <dbReference type="ChEBI" id="CHEBI:15377"/>
        <dbReference type="ChEBI" id="CHEBI:29805"/>
        <dbReference type="ChEBI" id="CHEBI:43474"/>
        <dbReference type="ChEBI" id="CHEBI:58033"/>
        <dbReference type="EC" id="3.1.3.18"/>
    </reaction>
</comment>
<dbReference type="PRINTS" id="PR00413">
    <property type="entry name" value="HADHALOGNASE"/>
</dbReference>
<evidence type="ECO:0000256" key="5">
    <source>
        <dbReference type="ARBA" id="ARBA00013078"/>
    </source>
</evidence>
<dbReference type="InterPro" id="IPR023198">
    <property type="entry name" value="PGP-like_dom2"/>
</dbReference>
<keyword evidence="8 11" id="KW-0460">Magnesium</keyword>
<dbReference type="FunFam" id="3.40.50.1000:FF:000022">
    <property type="entry name" value="Phosphoglycolate phosphatase"/>
    <property type="match status" value="1"/>
</dbReference>
<keyword evidence="6 11" id="KW-0479">Metal-binding</keyword>
<dbReference type="STRING" id="522306.CAP2UW1_1172"/>
<dbReference type="GO" id="GO:0008967">
    <property type="term" value="F:phosphoglycolate phosphatase activity"/>
    <property type="evidence" value="ECO:0007669"/>
    <property type="project" value="UniProtKB-UniRule"/>
</dbReference>
<keyword evidence="9 11" id="KW-0119">Carbohydrate metabolism</keyword>
<dbReference type="EMBL" id="CP001715">
    <property type="protein sequence ID" value="ACV34501.1"/>
    <property type="molecule type" value="Genomic_DNA"/>
</dbReference>
<protein>
    <recommendedName>
        <fullName evidence="5 11">Phosphoglycolate phosphatase</fullName>
        <shortName evidence="11">PGP</shortName>
        <shortName evidence="11">PGPase</shortName>
        <ecNumber evidence="5 11">3.1.3.18</ecNumber>
    </recommendedName>
</protein>
<dbReference type="HOGENOM" id="CLU_045011_19_1_4"/>
<accession>C7RRL2</accession>
<feature type="binding site" evidence="11">
    <location>
        <position position="15"/>
    </location>
    <ligand>
        <name>Mg(2+)</name>
        <dbReference type="ChEBI" id="CHEBI:18420"/>
    </ligand>
</feature>
<comment type="similarity">
    <text evidence="4 11">Belongs to the HAD-like hydrolase superfamily. CbbY/CbbZ/Gph/YieH family.</text>
</comment>
<dbReference type="NCBIfam" id="TIGR01509">
    <property type="entry name" value="HAD-SF-IA-v3"/>
    <property type="match status" value="1"/>
</dbReference>
<dbReference type="eggNOG" id="COG0546">
    <property type="taxonomic scope" value="Bacteria"/>
</dbReference>
<evidence type="ECO:0000256" key="4">
    <source>
        <dbReference type="ARBA" id="ARBA00006171"/>
    </source>
</evidence>
<dbReference type="InterPro" id="IPR041492">
    <property type="entry name" value="HAD_2"/>
</dbReference>
<evidence type="ECO:0000256" key="1">
    <source>
        <dbReference type="ARBA" id="ARBA00000830"/>
    </source>
</evidence>
<dbReference type="InterPro" id="IPR006439">
    <property type="entry name" value="HAD-SF_hydro_IA"/>
</dbReference>
<dbReference type="SFLD" id="SFLDG01129">
    <property type="entry name" value="C1.5:_HAD__Beta-PGM__Phosphata"/>
    <property type="match status" value="1"/>
</dbReference>
<evidence type="ECO:0000256" key="2">
    <source>
        <dbReference type="ARBA" id="ARBA00001946"/>
    </source>
</evidence>
<dbReference type="PANTHER" id="PTHR43434">
    <property type="entry name" value="PHOSPHOGLYCOLATE PHOSPHATASE"/>
    <property type="match status" value="1"/>
</dbReference>
<dbReference type="GO" id="GO:0005975">
    <property type="term" value="P:carbohydrate metabolic process"/>
    <property type="evidence" value="ECO:0007669"/>
    <property type="project" value="InterPro"/>
</dbReference>
<dbReference type="Gene3D" id="1.10.150.240">
    <property type="entry name" value="Putative phosphatase, domain 2"/>
    <property type="match status" value="1"/>
</dbReference>
<dbReference type="EC" id="3.1.3.18" evidence="5 11"/>
<dbReference type="HAMAP" id="MF_00495">
    <property type="entry name" value="GPH_hydrolase_bact"/>
    <property type="match status" value="1"/>
</dbReference>
<dbReference type="GO" id="GO:0046295">
    <property type="term" value="P:glycolate biosynthetic process"/>
    <property type="evidence" value="ECO:0007669"/>
    <property type="project" value="UniProtKB-UniRule"/>
</dbReference>
<dbReference type="InterPro" id="IPR023214">
    <property type="entry name" value="HAD_sf"/>
</dbReference>
<feature type="active site" description="Nucleophile" evidence="11">
    <location>
        <position position="13"/>
    </location>
</feature>
<feature type="binding site" evidence="11">
    <location>
        <position position="177"/>
    </location>
    <ligand>
        <name>Mg(2+)</name>
        <dbReference type="ChEBI" id="CHEBI:18420"/>
    </ligand>
</feature>
<dbReference type="Gene3D" id="3.40.50.1000">
    <property type="entry name" value="HAD superfamily/HAD-like"/>
    <property type="match status" value="1"/>
</dbReference>
<dbReference type="InterPro" id="IPR037512">
    <property type="entry name" value="PGPase_prok"/>
</dbReference>
<keyword evidence="7 11" id="KW-0378">Hydrolase</keyword>
<dbReference type="NCBIfam" id="NF009695">
    <property type="entry name" value="PRK13222.1-2"/>
    <property type="match status" value="1"/>
</dbReference>
<dbReference type="NCBIfam" id="TIGR01449">
    <property type="entry name" value="PGP_bact"/>
    <property type="match status" value="1"/>
</dbReference>
<comment type="cofactor">
    <cofactor evidence="2 11">
        <name>Mg(2+)</name>
        <dbReference type="ChEBI" id="CHEBI:18420"/>
    </cofactor>
</comment>
<evidence type="ECO:0000256" key="9">
    <source>
        <dbReference type="ARBA" id="ARBA00023277"/>
    </source>
</evidence>